<accession>A0ABD3A8T5</accession>
<dbReference type="AlphaFoldDB" id="A0ABD3A8T5"/>
<evidence type="ECO:0000313" key="1">
    <source>
        <dbReference type="EMBL" id="KAL3528156.1"/>
    </source>
</evidence>
<gene>
    <name evidence="1" type="ORF">ACH5RR_012812</name>
</gene>
<organism evidence="1 2">
    <name type="scientific">Cinchona calisaya</name>
    <dbReference type="NCBI Taxonomy" id="153742"/>
    <lineage>
        <taxon>Eukaryota</taxon>
        <taxon>Viridiplantae</taxon>
        <taxon>Streptophyta</taxon>
        <taxon>Embryophyta</taxon>
        <taxon>Tracheophyta</taxon>
        <taxon>Spermatophyta</taxon>
        <taxon>Magnoliopsida</taxon>
        <taxon>eudicotyledons</taxon>
        <taxon>Gunneridae</taxon>
        <taxon>Pentapetalae</taxon>
        <taxon>asterids</taxon>
        <taxon>lamiids</taxon>
        <taxon>Gentianales</taxon>
        <taxon>Rubiaceae</taxon>
        <taxon>Cinchonoideae</taxon>
        <taxon>Cinchoneae</taxon>
        <taxon>Cinchona</taxon>
    </lineage>
</organism>
<keyword evidence="2" id="KW-1185">Reference proteome</keyword>
<comment type="caution">
    <text evidence="1">The sequence shown here is derived from an EMBL/GenBank/DDBJ whole genome shotgun (WGS) entry which is preliminary data.</text>
</comment>
<evidence type="ECO:0000313" key="2">
    <source>
        <dbReference type="Proteomes" id="UP001630127"/>
    </source>
</evidence>
<dbReference type="EMBL" id="JBJUIK010000005">
    <property type="protein sequence ID" value="KAL3528156.1"/>
    <property type="molecule type" value="Genomic_DNA"/>
</dbReference>
<proteinExistence type="predicted"/>
<dbReference type="Proteomes" id="UP001630127">
    <property type="component" value="Unassembled WGS sequence"/>
</dbReference>
<reference evidence="1 2" key="1">
    <citation type="submission" date="2024-11" db="EMBL/GenBank/DDBJ databases">
        <title>A near-complete genome assembly of Cinchona calisaya.</title>
        <authorList>
            <person name="Lian D.C."/>
            <person name="Zhao X.W."/>
            <person name="Wei L."/>
        </authorList>
    </citation>
    <scope>NUCLEOTIDE SEQUENCE [LARGE SCALE GENOMIC DNA]</scope>
    <source>
        <tissue evidence="1">Nenye</tissue>
    </source>
</reference>
<sequence length="114" mass="13038">MVREFIGNSLDVSGHVVKVREVLASFTKEIINELYHLPTNPNNQFNTFLEGNIDYDEAASALTDGWGTLDIVDGKRKWIRFKYLCLEARAGCNLFGQGYCLFHIPLRLLLIELF</sequence>
<protein>
    <submittedName>
        <fullName evidence="1">Uncharacterized protein</fullName>
    </submittedName>
</protein>
<name>A0ABD3A8T5_9GENT</name>